<dbReference type="eggNOG" id="arCOG12103">
    <property type="taxonomic scope" value="Archaea"/>
</dbReference>
<evidence type="ECO:0000313" key="3">
    <source>
        <dbReference type="Proteomes" id="UP000006794"/>
    </source>
</evidence>
<feature type="compositionally biased region" description="Polar residues" evidence="1">
    <location>
        <begin position="1"/>
        <end position="12"/>
    </location>
</feature>
<evidence type="ECO:0000313" key="2">
    <source>
        <dbReference type="EMBL" id="AEH38326.1"/>
    </source>
</evidence>
<protein>
    <submittedName>
        <fullName evidence="2">Uncharacterized protein</fullName>
    </submittedName>
</protein>
<dbReference type="HOGENOM" id="CLU_2490401_0_0_2"/>
<name>F8DB38_HALXS</name>
<proteinExistence type="predicted"/>
<organism evidence="2 3">
    <name type="scientific">Halopiger xanaduensis (strain DSM 18323 / JCM 14033 / SH-6)</name>
    <dbReference type="NCBI Taxonomy" id="797210"/>
    <lineage>
        <taxon>Archaea</taxon>
        <taxon>Methanobacteriati</taxon>
        <taxon>Methanobacteriota</taxon>
        <taxon>Stenosarchaea group</taxon>
        <taxon>Halobacteria</taxon>
        <taxon>Halobacteriales</taxon>
        <taxon>Natrialbaceae</taxon>
        <taxon>Halopiger</taxon>
    </lineage>
</organism>
<accession>F8DB38</accession>
<sequence length="86" mass="9912">MSCLATVSTTAGDPSRKARPFRPPSIGGSWEACADDMTDEFEEERARDHCSAMKDEVLRTQRWRNRFYLPKVDTLERSFRACIPEK</sequence>
<feature type="region of interest" description="Disordered" evidence="1">
    <location>
        <begin position="1"/>
        <end position="26"/>
    </location>
</feature>
<dbReference type="EMBL" id="CP002839">
    <property type="protein sequence ID" value="AEH38326.1"/>
    <property type="molecule type" value="Genomic_DNA"/>
</dbReference>
<dbReference type="STRING" id="797210.Halxa_3719"/>
<dbReference type="AlphaFoldDB" id="F8DB38"/>
<evidence type="ECO:0000256" key="1">
    <source>
        <dbReference type="SAM" id="MobiDB-lite"/>
    </source>
</evidence>
<dbReference type="Proteomes" id="UP000006794">
    <property type="component" value="Chromosome"/>
</dbReference>
<dbReference type="KEGG" id="hxa:Halxa_3719"/>
<keyword evidence="3" id="KW-1185">Reference proteome</keyword>
<reference evidence="2 3" key="1">
    <citation type="journal article" date="2012" name="Stand. Genomic Sci.">
        <title>Complete genome sequence of Halopiger xanaduensis type strain (SH-6(T)).</title>
        <authorList>
            <person name="Anderson I."/>
            <person name="Tindall B.J."/>
            <person name="Rohde M."/>
            <person name="Lucas S."/>
            <person name="Han J."/>
            <person name="Lapidus A."/>
            <person name="Cheng J.F."/>
            <person name="Goodwin L."/>
            <person name="Pitluck S."/>
            <person name="Peters L."/>
            <person name="Pati A."/>
            <person name="Mikhailova N."/>
            <person name="Pagani I."/>
            <person name="Teshima H."/>
            <person name="Han C."/>
            <person name="Tapia R."/>
            <person name="Land M."/>
            <person name="Woyke T."/>
            <person name="Klenk H.P."/>
            <person name="Kyrpides N."/>
            <person name="Ivanova N."/>
        </authorList>
    </citation>
    <scope>NUCLEOTIDE SEQUENCE [LARGE SCALE GENOMIC DNA]</scope>
    <source>
        <strain evidence="3">DSM 18323 / JCM 14033 / SH-6</strain>
    </source>
</reference>
<gene>
    <name evidence="2" type="ordered locus">Halxa_3719</name>
</gene>